<organism evidence="2 3">
    <name type="scientific">Ramazzottius varieornatus</name>
    <name type="common">Water bear</name>
    <name type="synonym">Tardigrade</name>
    <dbReference type="NCBI Taxonomy" id="947166"/>
    <lineage>
        <taxon>Eukaryota</taxon>
        <taxon>Metazoa</taxon>
        <taxon>Ecdysozoa</taxon>
        <taxon>Tardigrada</taxon>
        <taxon>Eutardigrada</taxon>
        <taxon>Parachela</taxon>
        <taxon>Hypsibioidea</taxon>
        <taxon>Ramazzottiidae</taxon>
        <taxon>Ramazzottius</taxon>
    </lineage>
</organism>
<feature type="compositionally biased region" description="Basic and acidic residues" evidence="1">
    <location>
        <begin position="11"/>
        <end position="21"/>
    </location>
</feature>
<dbReference type="AlphaFoldDB" id="A0A1D1VM40"/>
<evidence type="ECO:0000256" key="1">
    <source>
        <dbReference type="SAM" id="MobiDB-lite"/>
    </source>
</evidence>
<proteinExistence type="predicted"/>
<protein>
    <submittedName>
        <fullName evidence="2">Uncharacterized protein</fullName>
    </submittedName>
</protein>
<gene>
    <name evidence="2" type="primary">RvY_10544-1</name>
    <name evidence="2" type="synonym">RvY_10544.1</name>
    <name evidence="2" type="ORF">RvY_10544</name>
</gene>
<evidence type="ECO:0000313" key="2">
    <source>
        <dbReference type="EMBL" id="GAU99558.1"/>
    </source>
</evidence>
<dbReference type="EMBL" id="BDGG01000005">
    <property type="protein sequence ID" value="GAU99558.1"/>
    <property type="molecule type" value="Genomic_DNA"/>
</dbReference>
<dbReference type="Proteomes" id="UP000186922">
    <property type="component" value="Unassembled WGS sequence"/>
</dbReference>
<keyword evidence="3" id="KW-1185">Reference proteome</keyword>
<reference evidence="2 3" key="1">
    <citation type="journal article" date="2016" name="Nat. Commun.">
        <title>Extremotolerant tardigrade genome and improved radiotolerance of human cultured cells by tardigrade-unique protein.</title>
        <authorList>
            <person name="Hashimoto T."/>
            <person name="Horikawa D.D."/>
            <person name="Saito Y."/>
            <person name="Kuwahara H."/>
            <person name="Kozuka-Hata H."/>
            <person name="Shin-I T."/>
            <person name="Minakuchi Y."/>
            <person name="Ohishi K."/>
            <person name="Motoyama A."/>
            <person name="Aizu T."/>
            <person name="Enomoto A."/>
            <person name="Kondo K."/>
            <person name="Tanaka S."/>
            <person name="Hara Y."/>
            <person name="Koshikawa S."/>
            <person name="Sagara H."/>
            <person name="Miura T."/>
            <person name="Yokobori S."/>
            <person name="Miyagawa K."/>
            <person name="Suzuki Y."/>
            <person name="Kubo T."/>
            <person name="Oyama M."/>
            <person name="Kohara Y."/>
            <person name="Fujiyama A."/>
            <person name="Arakawa K."/>
            <person name="Katayama T."/>
            <person name="Toyoda A."/>
            <person name="Kunieda T."/>
        </authorList>
    </citation>
    <scope>NUCLEOTIDE SEQUENCE [LARGE SCALE GENOMIC DNA]</scope>
    <source>
        <strain evidence="2 3">YOKOZUNA-1</strain>
    </source>
</reference>
<sequence>MSQRWQPARRLGTERQQDERTASLSGGSLFRTTTTTSTDANVVQRISRAADVGSGSVGENEYKEKIRADIRNSRL</sequence>
<accession>A0A1D1VM40</accession>
<name>A0A1D1VM40_RAMVA</name>
<feature type="region of interest" description="Disordered" evidence="1">
    <location>
        <begin position="1"/>
        <end position="37"/>
    </location>
</feature>
<evidence type="ECO:0000313" key="3">
    <source>
        <dbReference type="Proteomes" id="UP000186922"/>
    </source>
</evidence>
<comment type="caution">
    <text evidence="2">The sequence shown here is derived from an EMBL/GenBank/DDBJ whole genome shotgun (WGS) entry which is preliminary data.</text>
</comment>